<dbReference type="Gene3D" id="3.90.1750.10">
    <property type="entry name" value="Hect, E3 ligase catalytic domains"/>
    <property type="match status" value="1"/>
</dbReference>
<dbReference type="SMART" id="SM00239">
    <property type="entry name" value="C2"/>
    <property type="match status" value="1"/>
</dbReference>
<dbReference type="UniPathway" id="UPA00143"/>
<dbReference type="InterPro" id="IPR000569">
    <property type="entry name" value="HECT_dom"/>
</dbReference>
<dbReference type="Pfam" id="PF00632">
    <property type="entry name" value="HECT"/>
    <property type="match status" value="1"/>
</dbReference>
<dbReference type="PROSITE" id="PS50020">
    <property type="entry name" value="WW_DOMAIN_2"/>
    <property type="match status" value="3"/>
</dbReference>
<feature type="domain" description="HECT" evidence="14">
    <location>
        <begin position="458"/>
        <end position="792"/>
    </location>
</feature>
<keyword evidence="16" id="KW-1185">Reference proteome</keyword>
<dbReference type="InterPro" id="IPR035892">
    <property type="entry name" value="C2_domain_sf"/>
</dbReference>
<gene>
    <name evidence="15" type="ORF">L596_008068</name>
</gene>
<dbReference type="SUPFAM" id="SSF56204">
    <property type="entry name" value="Hect, E3 ligase catalytic domain"/>
    <property type="match status" value="1"/>
</dbReference>
<dbReference type="InterPro" id="IPR036020">
    <property type="entry name" value="WW_dom_sf"/>
</dbReference>
<evidence type="ECO:0000313" key="15">
    <source>
        <dbReference type="EMBL" id="TKR93655.1"/>
    </source>
</evidence>
<keyword evidence="4" id="KW-0963">Cytoplasm</keyword>
<dbReference type="PANTHER" id="PTHR11254">
    <property type="entry name" value="HECT DOMAIN UBIQUITIN-PROTEIN LIGASE"/>
    <property type="match status" value="1"/>
</dbReference>
<feature type="active site" description="Glycyl thioester intermediate" evidence="9 10">
    <location>
        <position position="760"/>
    </location>
</feature>
<dbReference type="InterPro" id="IPR035983">
    <property type="entry name" value="Hect_E3_ubiquitin_ligase"/>
</dbReference>
<dbReference type="InterPro" id="IPR000008">
    <property type="entry name" value="C2_dom"/>
</dbReference>
<dbReference type="SMART" id="SM00119">
    <property type="entry name" value="HECTc"/>
    <property type="match status" value="1"/>
</dbReference>
<dbReference type="PROSITE" id="PS50237">
    <property type="entry name" value="HECT"/>
    <property type="match status" value="1"/>
</dbReference>
<feature type="region of interest" description="Disordered" evidence="11">
    <location>
        <begin position="159"/>
        <end position="202"/>
    </location>
</feature>
<evidence type="ECO:0000259" key="14">
    <source>
        <dbReference type="PROSITE" id="PS50237"/>
    </source>
</evidence>
<dbReference type="PROSITE" id="PS50004">
    <property type="entry name" value="C2"/>
    <property type="match status" value="1"/>
</dbReference>
<dbReference type="GO" id="GO:0016567">
    <property type="term" value="P:protein ubiquitination"/>
    <property type="evidence" value="ECO:0007669"/>
    <property type="project" value="UniProtKB-UniPathway"/>
</dbReference>
<reference evidence="15 16" key="1">
    <citation type="journal article" date="2015" name="Genome Biol.">
        <title>Comparative genomics of Steinernema reveals deeply conserved gene regulatory networks.</title>
        <authorList>
            <person name="Dillman A.R."/>
            <person name="Macchietto M."/>
            <person name="Porter C.F."/>
            <person name="Rogers A."/>
            <person name="Williams B."/>
            <person name="Antoshechkin I."/>
            <person name="Lee M.M."/>
            <person name="Goodwin Z."/>
            <person name="Lu X."/>
            <person name="Lewis E.E."/>
            <person name="Goodrich-Blair H."/>
            <person name="Stock S.P."/>
            <person name="Adams B.J."/>
            <person name="Sternberg P.W."/>
            <person name="Mortazavi A."/>
        </authorList>
    </citation>
    <scope>NUCLEOTIDE SEQUENCE [LARGE SCALE GENOMIC DNA]</scope>
    <source>
        <strain evidence="15 16">ALL</strain>
    </source>
</reference>
<dbReference type="InterPro" id="IPR050409">
    <property type="entry name" value="E3_ubiq-protein_ligase"/>
</dbReference>
<dbReference type="GO" id="GO:0061630">
    <property type="term" value="F:ubiquitin protein ligase activity"/>
    <property type="evidence" value="ECO:0007669"/>
    <property type="project" value="UniProtKB-EC"/>
</dbReference>
<evidence type="ECO:0000313" key="16">
    <source>
        <dbReference type="Proteomes" id="UP000298663"/>
    </source>
</evidence>
<dbReference type="PROSITE" id="PS01159">
    <property type="entry name" value="WW_DOMAIN_1"/>
    <property type="match status" value="3"/>
</dbReference>
<feature type="region of interest" description="Disordered" evidence="11">
    <location>
        <begin position="225"/>
        <end position="244"/>
    </location>
</feature>
<comment type="pathway">
    <text evidence="3 8">Protein modification; protein ubiquitination.</text>
</comment>
<dbReference type="EC" id="2.3.2.26" evidence="8"/>
<sequence length="793" mass="90994">MSLRNGGSNSPKIYGLPDVNSEAELLRVKIVRADGLAKKDIFGTSDPYVIISLRESDIEIERATTKTIRKNRNPIWNEEFIFRTTRNCKILVQVFDANRITRDDFLGQVEFDLLKQNIVRETPNVTDVMERSVVLNPRSRKSRVCGQLRLALSYMRAPENGSRPAAAATASSSRSGSQTRSQSSAAHGSSSPTVDPLPEGWEERQDANGRTFYVNHILRTTQWQRPDVSEPIGETAEQSVREDQMRRHQLEQRYIVTSEESPERVNGNVRDHVDAIDDRMRTLFLNAFQNNGAPGANSMPTAVSSRSLDSATAERLPEGWEMQVAPNGRRFFIDHKNRKTTWTDPRSGRDSDRISAAQSARNVDDLGPLPPGWEERIHTDGRVFFIDHNKKKTQWDDPRFDNENLAGPAIPYSRDFKCKHEYLRSHLPKPVSSSAKCELIIRRAHVFEDSFRQLIQISPQDLRSKLWIELEGETGLDYGGITREWLFLLSRQMFNPYYGLFEYSATDNYTLQINPHSATCNPDHLQYYHFIGRIIGIAIYHGKLLDAFFIRPFYRMILGKPITLFDMESVDNEYFNSLVYIKDNDPEDLNIQMCVDEDVFGETKTSDLKPDGRNIAVTEANKDEYIDLIIKWRFVSRVESQMHAIVQGIHDLIPENLLKIFDSNELELLMCGIQKIDVKDWRDNTQYKGGYTANNQVVHNFWKCILSFNNEMRARVLQFVTGTSRVPMNGFAELYGSNGPQKFTIEQWGHPDMLPRAHTCFNRIDLPPYPTYQDLKEKLCLAIENSEIFAGVD</sequence>
<dbReference type="SUPFAM" id="SSF49562">
    <property type="entry name" value="C2 domain (Calcium/lipid-binding domain, CaLB)"/>
    <property type="match status" value="1"/>
</dbReference>
<evidence type="ECO:0000256" key="5">
    <source>
        <dbReference type="ARBA" id="ARBA00022679"/>
    </source>
</evidence>
<proteinExistence type="predicted"/>
<comment type="subcellular location">
    <subcellularLocation>
        <location evidence="2">Cytoplasm</location>
    </subcellularLocation>
</comment>
<dbReference type="Proteomes" id="UP000298663">
    <property type="component" value="Unassembled WGS sequence"/>
</dbReference>
<evidence type="ECO:0000256" key="6">
    <source>
        <dbReference type="ARBA" id="ARBA00022737"/>
    </source>
</evidence>
<evidence type="ECO:0000256" key="10">
    <source>
        <dbReference type="PROSITE-ProRule" id="PRU00104"/>
    </source>
</evidence>
<feature type="region of interest" description="Disordered" evidence="11">
    <location>
        <begin position="340"/>
        <end position="371"/>
    </location>
</feature>
<dbReference type="PIRSF" id="PIRSF001569">
    <property type="entry name" value="E3_ub_ligase_SMURF1"/>
    <property type="match status" value="1"/>
</dbReference>
<dbReference type="GO" id="GO:0006511">
    <property type="term" value="P:ubiquitin-dependent protein catabolic process"/>
    <property type="evidence" value="ECO:0007669"/>
    <property type="project" value="InterPro"/>
</dbReference>
<dbReference type="Gene3D" id="3.30.2410.10">
    <property type="entry name" value="Hect, E3 ligase catalytic domain"/>
    <property type="match status" value="1"/>
</dbReference>
<dbReference type="GO" id="GO:0045879">
    <property type="term" value="P:negative regulation of smoothened signaling pathway"/>
    <property type="evidence" value="ECO:0007669"/>
    <property type="project" value="UniProtKB-ARBA"/>
</dbReference>
<dbReference type="GO" id="GO:0005737">
    <property type="term" value="C:cytoplasm"/>
    <property type="evidence" value="ECO:0007669"/>
    <property type="project" value="UniProtKB-SubCell"/>
</dbReference>
<dbReference type="OrthoDB" id="423283at2759"/>
<reference evidence="15 16" key="2">
    <citation type="journal article" date="2019" name="G3 (Bethesda)">
        <title>Hybrid Assembly of the Genome of the Entomopathogenic Nematode Steinernema carpocapsae Identifies the X-Chromosome.</title>
        <authorList>
            <person name="Serra L."/>
            <person name="Macchietto M."/>
            <person name="Macias-Munoz A."/>
            <person name="McGill C.J."/>
            <person name="Rodriguez I.M."/>
            <person name="Rodriguez B."/>
            <person name="Murad R."/>
            <person name="Mortazavi A."/>
        </authorList>
    </citation>
    <scope>NUCLEOTIDE SEQUENCE [LARGE SCALE GENOMIC DNA]</scope>
    <source>
        <strain evidence="15 16">ALL</strain>
    </source>
</reference>
<dbReference type="PANTHER" id="PTHR11254:SF440">
    <property type="entry name" value="E3 UBIQUITIN-PROTEIN LIGASE NEDD-4"/>
    <property type="match status" value="1"/>
</dbReference>
<dbReference type="GO" id="GO:0048814">
    <property type="term" value="P:regulation of dendrite morphogenesis"/>
    <property type="evidence" value="ECO:0007669"/>
    <property type="project" value="TreeGrafter"/>
</dbReference>
<evidence type="ECO:0000259" key="13">
    <source>
        <dbReference type="PROSITE" id="PS50020"/>
    </source>
</evidence>
<evidence type="ECO:0000259" key="12">
    <source>
        <dbReference type="PROSITE" id="PS50004"/>
    </source>
</evidence>
<evidence type="ECO:0000256" key="11">
    <source>
        <dbReference type="SAM" id="MobiDB-lite"/>
    </source>
</evidence>
<feature type="domain" description="WW" evidence="13">
    <location>
        <begin position="314"/>
        <end position="347"/>
    </location>
</feature>
<feature type="domain" description="WW" evidence="13">
    <location>
        <begin position="367"/>
        <end position="400"/>
    </location>
</feature>
<keyword evidence="7 8" id="KW-0833">Ubl conjugation pathway</keyword>
<dbReference type="InterPro" id="IPR024928">
    <property type="entry name" value="E3_ub_ligase_SMURF1"/>
</dbReference>
<dbReference type="Gene3D" id="2.60.40.150">
    <property type="entry name" value="C2 domain"/>
    <property type="match status" value="1"/>
</dbReference>
<name>A0A4V6A673_STECR</name>
<dbReference type="FunFam" id="2.20.70.10:FF:000037">
    <property type="entry name" value="E3 ubiquitin-protein ligase nedd-4"/>
    <property type="match status" value="1"/>
</dbReference>
<feature type="domain" description="WW" evidence="13">
    <location>
        <begin position="195"/>
        <end position="228"/>
    </location>
</feature>
<evidence type="ECO:0000256" key="4">
    <source>
        <dbReference type="ARBA" id="ARBA00022490"/>
    </source>
</evidence>
<keyword evidence="6" id="KW-0677">Repeat</keyword>
<dbReference type="Gene3D" id="3.30.2160.10">
    <property type="entry name" value="Hect, E3 ligase catalytic domain"/>
    <property type="match status" value="1"/>
</dbReference>
<feature type="compositionally biased region" description="Low complexity" evidence="11">
    <location>
        <begin position="161"/>
        <end position="191"/>
    </location>
</feature>
<comment type="catalytic activity">
    <reaction evidence="1 8">
        <text>S-ubiquitinyl-[E2 ubiquitin-conjugating enzyme]-L-cysteine + [acceptor protein]-L-lysine = [E2 ubiquitin-conjugating enzyme]-L-cysteine + N(6)-ubiquitinyl-[acceptor protein]-L-lysine.</text>
        <dbReference type="EC" id="2.3.2.26"/>
    </reaction>
</comment>
<dbReference type="InterPro" id="IPR001202">
    <property type="entry name" value="WW_dom"/>
</dbReference>
<dbReference type="CDD" id="cd00201">
    <property type="entry name" value="WW"/>
    <property type="match status" value="3"/>
</dbReference>
<keyword evidence="5 8" id="KW-0808">Transferase</keyword>
<organism evidence="15 16">
    <name type="scientific">Steinernema carpocapsae</name>
    <name type="common">Entomopathogenic nematode</name>
    <dbReference type="NCBI Taxonomy" id="34508"/>
    <lineage>
        <taxon>Eukaryota</taxon>
        <taxon>Metazoa</taxon>
        <taxon>Ecdysozoa</taxon>
        <taxon>Nematoda</taxon>
        <taxon>Chromadorea</taxon>
        <taxon>Rhabditida</taxon>
        <taxon>Tylenchina</taxon>
        <taxon>Panagrolaimomorpha</taxon>
        <taxon>Strongyloidoidea</taxon>
        <taxon>Steinernematidae</taxon>
        <taxon>Steinernema</taxon>
    </lineage>
</organism>
<dbReference type="GO" id="GO:0048260">
    <property type="term" value="P:positive regulation of receptor-mediated endocytosis"/>
    <property type="evidence" value="ECO:0007669"/>
    <property type="project" value="UniProtKB-ARBA"/>
</dbReference>
<evidence type="ECO:0000256" key="1">
    <source>
        <dbReference type="ARBA" id="ARBA00000885"/>
    </source>
</evidence>
<evidence type="ECO:0000256" key="2">
    <source>
        <dbReference type="ARBA" id="ARBA00004496"/>
    </source>
</evidence>
<dbReference type="Pfam" id="PF00168">
    <property type="entry name" value="C2"/>
    <property type="match status" value="1"/>
</dbReference>
<dbReference type="FunFam" id="3.30.2160.10:FF:000001">
    <property type="entry name" value="E3 ubiquitin-protein ligase NEDD4-like"/>
    <property type="match status" value="1"/>
</dbReference>
<protein>
    <recommendedName>
        <fullName evidence="8">E3 ubiquitin-protein ligase</fullName>
        <ecNumber evidence="8">2.3.2.26</ecNumber>
    </recommendedName>
</protein>
<feature type="domain" description="C2" evidence="12">
    <location>
        <begin position="7"/>
        <end position="126"/>
    </location>
</feature>
<dbReference type="Gene3D" id="2.20.70.10">
    <property type="match status" value="2"/>
</dbReference>
<dbReference type="FunFam" id="3.30.2410.10:FF:000001">
    <property type="entry name" value="E3 ubiquitin-protein ligase NEDD4-like"/>
    <property type="match status" value="1"/>
</dbReference>
<evidence type="ECO:0000256" key="8">
    <source>
        <dbReference type="PIRNR" id="PIRNR001569"/>
    </source>
</evidence>
<dbReference type="AlphaFoldDB" id="A0A4V6A673"/>
<accession>A0A4V6A673</accession>
<dbReference type="CDD" id="cd00078">
    <property type="entry name" value="HECTc"/>
    <property type="match status" value="1"/>
</dbReference>
<evidence type="ECO:0000256" key="9">
    <source>
        <dbReference type="PIRSR" id="PIRSR001569-1"/>
    </source>
</evidence>
<dbReference type="GO" id="GO:0019871">
    <property type="term" value="F:sodium channel inhibitor activity"/>
    <property type="evidence" value="ECO:0007669"/>
    <property type="project" value="TreeGrafter"/>
</dbReference>
<dbReference type="FunFam" id="2.20.70.10:FF:000017">
    <property type="entry name" value="E3 ubiquitin-protein ligase"/>
    <property type="match status" value="1"/>
</dbReference>
<evidence type="ECO:0000256" key="3">
    <source>
        <dbReference type="ARBA" id="ARBA00004906"/>
    </source>
</evidence>
<dbReference type="STRING" id="34508.A0A4V6A673"/>
<dbReference type="SUPFAM" id="SSF51045">
    <property type="entry name" value="WW domain"/>
    <property type="match status" value="3"/>
</dbReference>
<comment type="caution">
    <text evidence="15">The sequence shown here is derived from an EMBL/GenBank/DDBJ whole genome shotgun (WGS) entry which is preliminary data.</text>
</comment>
<dbReference type="EMBL" id="AZBU02000002">
    <property type="protein sequence ID" value="TKR93655.1"/>
    <property type="molecule type" value="Genomic_DNA"/>
</dbReference>
<evidence type="ECO:0000256" key="7">
    <source>
        <dbReference type="ARBA" id="ARBA00022786"/>
    </source>
</evidence>
<dbReference type="FunFam" id="3.90.1750.10:FF:000001">
    <property type="entry name" value="E3 ubiquitin-protein ligase NEDD4-like"/>
    <property type="match status" value="1"/>
</dbReference>
<dbReference type="SMART" id="SM00456">
    <property type="entry name" value="WW"/>
    <property type="match status" value="3"/>
</dbReference>
<dbReference type="Pfam" id="PF00397">
    <property type="entry name" value="WW"/>
    <property type="match status" value="3"/>
</dbReference>